<dbReference type="EMBL" id="JAKWFO010000004">
    <property type="protein sequence ID" value="KAI9637655.1"/>
    <property type="molecule type" value="Genomic_DNA"/>
</dbReference>
<dbReference type="GeneID" id="77731708"/>
<feature type="compositionally biased region" description="Low complexity" evidence="1">
    <location>
        <begin position="198"/>
        <end position="216"/>
    </location>
</feature>
<reference evidence="3" key="1">
    <citation type="journal article" date="2022" name="G3 (Bethesda)">
        <title>High quality genome of the basidiomycete yeast Dioszegia hungarica PDD-24b-2 isolated from cloud water.</title>
        <authorList>
            <person name="Jarrige D."/>
            <person name="Haridas S."/>
            <person name="Bleykasten-Grosshans C."/>
            <person name="Joly M."/>
            <person name="Nadalig T."/>
            <person name="Sancelme M."/>
            <person name="Vuilleumier S."/>
            <person name="Grigoriev I.V."/>
            <person name="Amato P."/>
            <person name="Bringel F."/>
        </authorList>
    </citation>
    <scope>NUCLEOTIDE SEQUENCE</scope>
    <source>
        <strain evidence="3">PDD-24b-2</strain>
    </source>
</reference>
<protein>
    <recommendedName>
        <fullName evidence="2">DUF6699 domain-containing protein</fullName>
    </recommendedName>
</protein>
<evidence type="ECO:0000313" key="4">
    <source>
        <dbReference type="Proteomes" id="UP001164286"/>
    </source>
</evidence>
<organism evidence="3 4">
    <name type="scientific">Dioszegia hungarica</name>
    <dbReference type="NCBI Taxonomy" id="4972"/>
    <lineage>
        <taxon>Eukaryota</taxon>
        <taxon>Fungi</taxon>
        <taxon>Dikarya</taxon>
        <taxon>Basidiomycota</taxon>
        <taxon>Agaricomycotina</taxon>
        <taxon>Tremellomycetes</taxon>
        <taxon>Tremellales</taxon>
        <taxon>Bulleribasidiaceae</taxon>
        <taxon>Dioszegia</taxon>
    </lineage>
</organism>
<evidence type="ECO:0000313" key="3">
    <source>
        <dbReference type="EMBL" id="KAI9637655.1"/>
    </source>
</evidence>
<dbReference type="Proteomes" id="UP001164286">
    <property type="component" value="Unassembled WGS sequence"/>
</dbReference>
<dbReference type="InterPro" id="IPR046522">
    <property type="entry name" value="DUF6699"/>
</dbReference>
<feature type="compositionally biased region" description="Low complexity" evidence="1">
    <location>
        <begin position="249"/>
        <end position="258"/>
    </location>
</feature>
<evidence type="ECO:0000259" key="2">
    <source>
        <dbReference type="Pfam" id="PF20415"/>
    </source>
</evidence>
<feature type="region of interest" description="Disordered" evidence="1">
    <location>
        <begin position="198"/>
        <end position="218"/>
    </location>
</feature>
<dbReference type="Pfam" id="PF20415">
    <property type="entry name" value="DUF6699"/>
    <property type="match status" value="1"/>
</dbReference>
<feature type="compositionally biased region" description="Pro residues" evidence="1">
    <location>
        <begin position="236"/>
        <end position="248"/>
    </location>
</feature>
<keyword evidence="4" id="KW-1185">Reference proteome</keyword>
<name>A0AA38HC65_9TREE</name>
<dbReference type="RefSeq" id="XP_052947432.1">
    <property type="nucleotide sequence ID" value="XM_053092503.1"/>
</dbReference>
<accession>A0AA38HC65</accession>
<feature type="region of interest" description="Disordered" evidence="1">
    <location>
        <begin position="121"/>
        <end position="149"/>
    </location>
</feature>
<feature type="domain" description="DUF6699" evidence="2">
    <location>
        <begin position="362"/>
        <end position="439"/>
    </location>
</feature>
<comment type="caution">
    <text evidence="3">The sequence shown here is derived from an EMBL/GenBank/DDBJ whole genome shotgun (WGS) entry which is preliminary data.</text>
</comment>
<dbReference type="AlphaFoldDB" id="A0AA38HC65"/>
<feature type="region of interest" description="Disordered" evidence="1">
    <location>
        <begin position="235"/>
        <end position="258"/>
    </location>
</feature>
<gene>
    <name evidence="3" type="ORF">MKK02DRAFT_43581</name>
</gene>
<feature type="compositionally biased region" description="Low complexity" evidence="1">
    <location>
        <begin position="134"/>
        <end position="148"/>
    </location>
</feature>
<evidence type="ECO:0000256" key="1">
    <source>
        <dbReference type="SAM" id="MobiDB-lite"/>
    </source>
</evidence>
<sequence>MPTAHIPADVWTIISDKVVHPKLHIALSQICASSRSIYEDEDKWKLLCRSIGVGRGSIEKSESWKKVFIEVVMHQERCKLPQCYQFGVPPMNAIGDLLPSSEATLQHIEYFKQPQKCSCGKANGHQEAHQASEDGTAAGGADPAGPAAQTINSPAITGLLNSIFGQIGANIPGMPQTAPTQVQILGLGGGAATFPLGTAPPATAAPTGPSAPTNPGTQPPPVQYQYIPLSLSFAPAPAPPGAAPPNPVAPTNSATQPQPQAAQFPLFGLGNTSVFGPAPVFTAPAPPATAATAPAAPSGPIIQPNLLPLSYRNRDRVPKKPILHPFIAETGSIEFGRFLAGETALLPMQACSVATLESQGLDWSVEDAASAEWKERNYRRIEEHPLLTRAFATNPPVAEMKIMIQGFKVTLINRDGVTVKDVIYNLNRYLEKPLSKEDHDRFCRAGQDLDNAEECLIEDCANRFAYLAKKQLGIVPSISDPAKNGQCWFRAAATVIQGGDTVCVMTPG</sequence>
<proteinExistence type="predicted"/>